<feature type="compositionally biased region" description="Polar residues" evidence="1">
    <location>
        <begin position="372"/>
        <end position="381"/>
    </location>
</feature>
<dbReference type="EMBL" id="BLVO01000013">
    <property type="protein sequence ID" value="GFM33776.1"/>
    <property type="molecule type" value="Genomic_DNA"/>
</dbReference>
<dbReference type="Pfam" id="PF02120">
    <property type="entry name" value="Flg_hook"/>
    <property type="match status" value="1"/>
</dbReference>
<dbReference type="Gene3D" id="3.30.750.140">
    <property type="match status" value="1"/>
</dbReference>
<dbReference type="RefSeq" id="WP_174405407.1">
    <property type="nucleotide sequence ID" value="NZ_BLVO01000013.1"/>
</dbReference>
<gene>
    <name evidence="3" type="ORF">DSM101010T_21410</name>
</gene>
<name>A0A7J0BJ97_9BACT</name>
<comment type="caution">
    <text evidence="3">The sequence shown here is derived from an EMBL/GenBank/DDBJ whole genome shotgun (WGS) entry which is preliminary data.</text>
</comment>
<evidence type="ECO:0000313" key="4">
    <source>
        <dbReference type="Proteomes" id="UP000503840"/>
    </source>
</evidence>
<dbReference type="InterPro" id="IPR021136">
    <property type="entry name" value="Flagellar_hook_control-like_C"/>
</dbReference>
<dbReference type="Proteomes" id="UP000503840">
    <property type="component" value="Unassembled WGS sequence"/>
</dbReference>
<feature type="domain" description="Flagellar hook-length control protein-like C-terminal" evidence="2">
    <location>
        <begin position="444"/>
        <end position="522"/>
    </location>
</feature>
<feature type="compositionally biased region" description="Basic and acidic residues" evidence="1">
    <location>
        <begin position="338"/>
        <end position="347"/>
    </location>
</feature>
<evidence type="ECO:0000256" key="1">
    <source>
        <dbReference type="SAM" id="MobiDB-lite"/>
    </source>
</evidence>
<evidence type="ECO:0000313" key="3">
    <source>
        <dbReference type="EMBL" id="GFM33776.1"/>
    </source>
</evidence>
<keyword evidence="4" id="KW-1185">Reference proteome</keyword>
<reference evidence="3 4" key="1">
    <citation type="submission" date="2020-05" db="EMBL/GenBank/DDBJ databases">
        <title>Draft genome sequence of Desulfovibrio sp. strain HN2T.</title>
        <authorList>
            <person name="Ueno A."/>
            <person name="Tamazawa S."/>
            <person name="Tamamura S."/>
            <person name="Murakami T."/>
            <person name="Kiyama T."/>
            <person name="Inomata H."/>
            <person name="Amano Y."/>
            <person name="Miyakawa K."/>
            <person name="Tamaki H."/>
            <person name="Naganuma T."/>
            <person name="Kaneko K."/>
        </authorList>
    </citation>
    <scope>NUCLEOTIDE SEQUENCE [LARGE SCALE GENOMIC DNA]</scope>
    <source>
        <strain evidence="3 4">HN2</strain>
    </source>
</reference>
<dbReference type="CDD" id="cd17470">
    <property type="entry name" value="T3SS_Flik_C"/>
    <property type="match status" value="1"/>
</dbReference>
<protein>
    <recommendedName>
        <fullName evidence="2">Flagellar hook-length control protein-like C-terminal domain-containing protein</fullName>
    </recommendedName>
</protein>
<dbReference type="AlphaFoldDB" id="A0A7J0BJ97"/>
<sequence>MQFFPVLFSESSPSNGIKAQTKAAGASASSFEGILKNTASMGQSSLKTASNALSLAGSNAQADKIRNRLLGTGGKEDGINGLRDGKIDVHTYHSLKTKLSNLGVDDKTLDELETSASEGSLTWSSLLHSLAENGAFTGQETAAFKLDDATRNGASVFLQKLGFTPEESGSLLDTAQSGNLSKAWNSVLNKIASMPEGTTLDISQEELANIGKALQLDESGISRMKQLFAGQEGLTVDTKGLKALLSEISNSITAKRNAAEERVTSLHDALAPAMEEAWERSGRFNAADMRASKETAASSVLIKDSATAEANGLSTVTAGSAGNKEVTREARNAAMQEKNAESVKQTDNKNAVHPATDKQQSAESRQFGRFNDTLSDDTMQNKSRDKQKDALKSLLERLEINSAPSTNGQTVIDQNAAAANGLRTAAARTAERQVFEQVESGMLRTMQNGAKQLTLQLTPEDLGKITVILSVKNHEVNALIRPESAEAAKAINDQLHQLKTSLENQGLKVDNIEVQTGLQNQQDMSSWQGSTEHNAQQELRQKFLNQRRLHNLRADNTALAQEMHNTGETAKHSTRQGVDLIA</sequence>
<feature type="region of interest" description="Disordered" evidence="1">
    <location>
        <begin position="319"/>
        <end position="387"/>
    </location>
</feature>
<proteinExistence type="predicted"/>
<organism evidence="3 4">
    <name type="scientific">Desulfovibrio subterraneus</name>
    <dbReference type="NCBI Taxonomy" id="2718620"/>
    <lineage>
        <taxon>Bacteria</taxon>
        <taxon>Pseudomonadati</taxon>
        <taxon>Thermodesulfobacteriota</taxon>
        <taxon>Desulfovibrionia</taxon>
        <taxon>Desulfovibrionales</taxon>
        <taxon>Desulfovibrionaceae</taxon>
        <taxon>Desulfovibrio</taxon>
    </lineage>
</organism>
<accession>A0A7J0BJ97</accession>
<evidence type="ECO:0000259" key="2">
    <source>
        <dbReference type="Pfam" id="PF02120"/>
    </source>
</evidence>
<dbReference type="InterPro" id="IPR038610">
    <property type="entry name" value="FliK-like_C_sf"/>
</dbReference>